<dbReference type="InterPro" id="IPR032710">
    <property type="entry name" value="NTF2-like_dom_sf"/>
</dbReference>
<dbReference type="Pfam" id="PF13474">
    <property type="entry name" value="SnoaL_3"/>
    <property type="match status" value="1"/>
</dbReference>
<reference evidence="2 3" key="1">
    <citation type="submission" date="2019-03" db="EMBL/GenBank/DDBJ databases">
        <title>Genomics of glacier-inhabiting Cryobacterium strains.</title>
        <authorList>
            <person name="Liu Q."/>
            <person name="Xin Y.-H."/>
        </authorList>
    </citation>
    <scope>NUCLEOTIDE SEQUENCE [LARGE SCALE GENOMIC DNA]</scope>
    <source>
        <strain evidence="2 3">Hz16</strain>
    </source>
</reference>
<dbReference type="Proteomes" id="UP000297983">
    <property type="component" value="Unassembled WGS sequence"/>
</dbReference>
<dbReference type="Gene3D" id="3.10.450.50">
    <property type="match status" value="1"/>
</dbReference>
<evidence type="ECO:0000313" key="3">
    <source>
        <dbReference type="Proteomes" id="UP000297983"/>
    </source>
</evidence>
<name>A0A4R9AY67_9MICO</name>
<evidence type="ECO:0000259" key="1">
    <source>
        <dbReference type="Pfam" id="PF13474"/>
    </source>
</evidence>
<comment type="caution">
    <text evidence="2">The sequence shown here is derived from an EMBL/GenBank/DDBJ whole genome shotgun (WGS) entry which is preliminary data.</text>
</comment>
<gene>
    <name evidence="2" type="ORF">E3T50_06765</name>
</gene>
<keyword evidence="3" id="KW-1185">Reference proteome</keyword>
<sequence length="134" mass="15243">MSKDEIDALAAIDAIIDDFSRHRREAYFSGFASDATFLFPTALHRLDSRAAYESLWADWERNFGFQVLGCSSSNRRIQIFGGTAVFSHDVETTLREGDTERTVLERESIIMERREGTWLCVHEHLSARPLEGAS</sequence>
<dbReference type="RefSeq" id="WP_134551166.1">
    <property type="nucleotide sequence ID" value="NZ_SOHL01000013.1"/>
</dbReference>
<dbReference type="InterPro" id="IPR037401">
    <property type="entry name" value="SnoaL-like"/>
</dbReference>
<dbReference type="EMBL" id="SOHL01000013">
    <property type="protein sequence ID" value="TFD71273.1"/>
    <property type="molecule type" value="Genomic_DNA"/>
</dbReference>
<evidence type="ECO:0000313" key="2">
    <source>
        <dbReference type="EMBL" id="TFD71273.1"/>
    </source>
</evidence>
<accession>A0A4R9AY67</accession>
<dbReference type="SUPFAM" id="SSF54427">
    <property type="entry name" value="NTF2-like"/>
    <property type="match status" value="1"/>
</dbReference>
<dbReference type="AlphaFoldDB" id="A0A4R9AY67"/>
<proteinExistence type="predicted"/>
<protein>
    <submittedName>
        <fullName evidence="2">DUF4440 domain-containing protein</fullName>
    </submittedName>
</protein>
<feature type="domain" description="SnoaL-like" evidence="1">
    <location>
        <begin position="10"/>
        <end position="127"/>
    </location>
</feature>
<organism evidence="2 3">
    <name type="scientific">Cryobacterium gelidum</name>
    <dbReference type="NCBI Taxonomy" id="1259164"/>
    <lineage>
        <taxon>Bacteria</taxon>
        <taxon>Bacillati</taxon>
        <taxon>Actinomycetota</taxon>
        <taxon>Actinomycetes</taxon>
        <taxon>Micrococcales</taxon>
        <taxon>Microbacteriaceae</taxon>
        <taxon>Cryobacterium</taxon>
    </lineage>
</organism>